<organism evidence="1 2">
    <name type="scientific">Araneus ventricosus</name>
    <name type="common">Orbweaver spider</name>
    <name type="synonym">Epeira ventricosa</name>
    <dbReference type="NCBI Taxonomy" id="182803"/>
    <lineage>
        <taxon>Eukaryota</taxon>
        <taxon>Metazoa</taxon>
        <taxon>Ecdysozoa</taxon>
        <taxon>Arthropoda</taxon>
        <taxon>Chelicerata</taxon>
        <taxon>Arachnida</taxon>
        <taxon>Araneae</taxon>
        <taxon>Araneomorphae</taxon>
        <taxon>Entelegynae</taxon>
        <taxon>Araneoidea</taxon>
        <taxon>Araneidae</taxon>
        <taxon>Araneus</taxon>
    </lineage>
</organism>
<gene>
    <name evidence="1" type="ORF">AVEN_113305_1</name>
</gene>
<sequence>MESLKRMSKCRANKVKVFIINADSDSEKEATDTGWTISNHKRMDYSAQSRHADNLYDPATATINRALWPSRAAHYERLMRRLLRQRDDPSSAGDGGNSTPIITISHLEARLCLLIRQVQNKLPTPHPLYMN</sequence>
<dbReference type="AlphaFoldDB" id="A0A4Y2GPU0"/>
<proteinExistence type="predicted"/>
<comment type="caution">
    <text evidence="1">The sequence shown here is derived from an EMBL/GenBank/DDBJ whole genome shotgun (WGS) entry which is preliminary data.</text>
</comment>
<accession>A0A4Y2GPU0</accession>
<protein>
    <submittedName>
        <fullName evidence="1">Uncharacterized protein</fullName>
    </submittedName>
</protein>
<evidence type="ECO:0000313" key="1">
    <source>
        <dbReference type="EMBL" id="GBM54144.1"/>
    </source>
</evidence>
<name>A0A4Y2GPU0_ARAVE</name>
<reference evidence="1 2" key="1">
    <citation type="journal article" date="2019" name="Sci. Rep.">
        <title>Orb-weaving spider Araneus ventricosus genome elucidates the spidroin gene catalogue.</title>
        <authorList>
            <person name="Kono N."/>
            <person name="Nakamura H."/>
            <person name="Ohtoshi R."/>
            <person name="Moran D.A.P."/>
            <person name="Shinohara A."/>
            <person name="Yoshida Y."/>
            <person name="Fujiwara M."/>
            <person name="Mori M."/>
            <person name="Tomita M."/>
            <person name="Arakawa K."/>
        </authorList>
    </citation>
    <scope>NUCLEOTIDE SEQUENCE [LARGE SCALE GENOMIC DNA]</scope>
</reference>
<keyword evidence="2" id="KW-1185">Reference proteome</keyword>
<dbReference type="Proteomes" id="UP000499080">
    <property type="component" value="Unassembled WGS sequence"/>
</dbReference>
<dbReference type="EMBL" id="BGPR01001445">
    <property type="protein sequence ID" value="GBM54144.1"/>
    <property type="molecule type" value="Genomic_DNA"/>
</dbReference>
<evidence type="ECO:0000313" key="2">
    <source>
        <dbReference type="Proteomes" id="UP000499080"/>
    </source>
</evidence>